<evidence type="ECO:0000313" key="2">
    <source>
        <dbReference type="EMBL" id="RFA06872.1"/>
    </source>
</evidence>
<gene>
    <name evidence="2" type="ORF">B7R21_17995</name>
</gene>
<dbReference type="EMBL" id="NBXA01000042">
    <property type="protein sequence ID" value="RFA06872.1"/>
    <property type="molecule type" value="Genomic_DNA"/>
</dbReference>
<dbReference type="AlphaFoldDB" id="A0A3E0VAI6"/>
<evidence type="ECO:0000256" key="1">
    <source>
        <dbReference type="SAM" id="MobiDB-lite"/>
    </source>
</evidence>
<name>A0A3E0VAI6_9MICO</name>
<sequence length="106" mass="12005">MTHDVTPPVRLVAESEPLVAAERFIDPDSHAVDEYVQRPEGIMGRPMLHTQHSRRHHQPPPTSFHPVDIRQPVRQLPGVDDIATLDFITHACTSVLFLMRCTPVLK</sequence>
<proteinExistence type="predicted"/>
<accession>A0A3E0VAI6</accession>
<comment type="caution">
    <text evidence="2">The sequence shown here is derived from an EMBL/GenBank/DDBJ whole genome shotgun (WGS) entry which is preliminary data.</text>
</comment>
<feature type="region of interest" description="Disordered" evidence="1">
    <location>
        <begin position="49"/>
        <end position="68"/>
    </location>
</feature>
<dbReference type="Proteomes" id="UP000256709">
    <property type="component" value="Unassembled WGS sequence"/>
</dbReference>
<evidence type="ECO:0000313" key="3">
    <source>
        <dbReference type="Proteomes" id="UP000256709"/>
    </source>
</evidence>
<protein>
    <submittedName>
        <fullName evidence="2">Uncharacterized protein</fullName>
    </submittedName>
</protein>
<organism evidence="2 3">
    <name type="scientific">Subtercola boreus</name>
    <dbReference type="NCBI Taxonomy" id="120213"/>
    <lineage>
        <taxon>Bacteria</taxon>
        <taxon>Bacillati</taxon>
        <taxon>Actinomycetota</taxon>
        <taxon>Actinomycetes</taxon>
        <taxon>Micrococcales</taxon>
        <taxon>Microbacteriaceae</taxon>
        <taxon>Subtercola</taxon>
    </lineage>
</organism>
<reference evidence="2 3" key="1">
    <citation type="submission" date="2017-04" db="EMBL/GenBank/DDBJ databases">
        <title>Comparative genome analysis of Subtercola boreus.</title>
        <authorList>
            <person name="Cho Y.-J."/>
            <person name="Cho A."/>
            <person name="Kim O.-S."/>
            <person name="Lee J.-I."/>
        </authorList>
    </citation>
    <scope>NUCLEOTIDE SEQUENCE [LARGE SCALE GENOMIC DNA]</scope>
    <source>
        <strain evidence="2 3">P27444</strain>
    </source>
</reference>